<evidence type="ECO:0000256" key="3">
    <source>
        <dbReference type="ARBA" id="ARBA00011048"/>
    </source>
</evidence>
<reference evidence="12" key="1">
    <citation type="journal article" date="2021" name="PeerJ">
        <title>Extensive microbial diversity within the chicken gut microbiome revealed by metagenomics and culture.</title>
        <authorList>
            <person name="Gilroy R."/>
            <person name="Ravi A."/>
            <person name="Getino M."/>
            <person name="Pursley I."/>
            <person name="Horton D.L."/>
            <person name="Alikhan N.F."/>
            <person name="Baker D."/>
            <person name="Gharbi K."/>
            <person name="Hall N."/>
            <person name="Watson M."/>
            <person name="Adriaenssens E.M."/>
            <person name="Foster-Nyarko E."/>
            <person name="Jarju S."/>
            <person name="Secka A."/>
            <person name="Antonio M."/>
            <person name="Oren A."/>
            <person name="Chaudhuri R.R."/>
            <person name="La Ragione R."/>
            <person name="Hildebrand F."/>
            <person name="Pallen M.J."/>
        </authorList>
    </citation>
    <scope>NUCLEOTIDE SEQUENCE</scope>
    <source>
        <strain evidence="12">CHK196-3914</strain>
    </source>
</reference>
<keyword evidence="7" id="KW-0560">Oxidoreductase</keyword>
<sequence>MNFSNTFTPYKIGNLMIKNRLTVPAMDSGVFSPEGYVAQSTLDYYGARAAGGFGLIIIEIAAVEKRGVGMPHEPNVWSDDAIEGLTKLANCIKNKGARTIVQLHHAGRETVSAMAGEPIAAPSSVPCPTNRETPHEFTTQEVYDLIRHYVEAAVRCRKAGFDGVEIHAAHGYMGGQFLSPRSNKRVDEFGGGLDGRAYFMKLVAEGIREACGDDFVITARISSKENRIGGLEIEESVVFAQMLEDYGYDALHISAGTYETWQTIVPPSSWQSGWNLGAARRIKEAVDIPVISVGLFHDPYTIETALKRGDCDVVSLGRQSICDPDFPNKMYAGVIEDIIPCLGCTQRCMEFNYPENLMPGDWGVGCMLNPESSHRADRLLTPTDRPKNVVVVGAGPAGLATAYMAAGRGHKVTLLEKNPASRVGGQFLIAAYPPFKQGLTKAIRYQLHMCRKNGVDLRFDTEADPDMIRELHPDVLVMATGAQPLVPEIKGIHDTGVVLANDVLLGSPVLKSSALIIGGGEVGVETAEYATDYCTKVSIVEMLPELAEKLYLTVRNDLLKRLKEEEVDVHCNTKVLEFIPGGVIAECGGERITLDGYDHVILALGSRSYVPFDPEGLAPEVYTVGDAVKARDAKWAIYEGYRTAQKI</sequence>
<accession>A0A9D2G7R5</accession>
<name>A0A9D2G7R5_9FIRM</name>
<dbReference type="GO" id="GO:0010181">
    <property type="term" value="F:FMN binding"/>
    <property type="evidence" value="ECO:0007669"/>
    <property type="project" value="InterPro"/>
</dbReference>
<evidence type="ECO:0000256" key="7">
    <source>
        <dbReference type="ARBA" id="ARBA00023002"/>
    </source>
</evidence>
<comment type="similarity">
    <text evidence="3">In the N-terminal section; belongs to the NADH:flavin oxidoreductase/NADH oxidase family.</text>
</comment>
<dbReference type="Proteomes" id="UP000824116">
    <property type="component" value="Unassembled WGS sequence"/>
</dbReference>
<dbReference type="Gene3D" id="3.40.50.720">
    <property type="entry name" value="NAD(P)-binding Rossmann-like Domain"/>
    <property type="match status" value="1"/>
</dbReference>
<proteinExistence type="inferred from homology"/>
<evidence type="ECO:0000256" key="2">
    <source>
        <dbReference type="ARBA" id="ARBA00001966"/>
    </source>
</evidence>
<feature type="domain" description="NADH:flavin oxidoreductase/NADH oxidase N-terminal" evidence="10">
    <location>
        <begin position="7"/>
        <end position="333"/>
    </location>
</feature>
<dbReference type="PANTHER" id="PTHR42917">
    <property type="entry name" value="2,4-DIENOYL-COA REDUCTASE"/>
    <property type="match status" value="1"/>
</dbReference>
<dbReference type="Gene3D" id="3.20.20.70">
    <property type="entry name" value="Aldolase class I"/>
    <property type="match status" value="1"/>
</dbReference>
<dbReference type="Pfam" id="PF07992">
    <property type="entry name" value="Pyr_redox_2"/>
    <property type="match status" value="1"/>
</dbReference>
<evidence type="ECO:0000313" key="13">
    <source>
        <dbReference type="Proteomes" id="UP000824116"/>
    </source>
</evidence>
<dbReference type="PANTHER" id="PTHR42917:SF2">
    <property type="entry name" value="2,4-DIENOYL-COA REDUCTASE [(2E)-ENOYL-COA-PRODUCING]"/>
    <property type="match status" value="1"/>
</dbReference>
<evidence type="ECO:0000256" key="4">
    <source>
        <dbReference type="ARBA" id="ARBA00022630"/>
    </source>
</evidence>
<protein>
    <submittedName>
        <fullName evidence="12">NAD(P)/FAD-dependent oxidoreductase</fullName>
    </submittedName>
</protein>
<keyword evidence="5" id="KW-0288">FMN</keyword>
<dbReference type="CDD" id="cd02803">
    <property type="entry name" value="OYE_like_FMN_family"/>
    <property type="match status" value="1"/>
</dbReference>
<dbReference type="PRINTS" id="PR00368">
    <property type="entry name" value="FADPNR"/>
</dbReference>
<evidence type="ECO:0000256" key="9">
    <source>
        <dbReference type="ARBA" id="ARBA00023014"/>
    </source>
</evidence>
<dbReference type="GO" id="GO:0016491">
    <property type="term" value="F:oxidoreductase activity"/>
    <property type="evidence" value="ECO:0007669"/>
    <property type="project" value="UniProtKB-KW"/>
</dbReference>
<evidence type="ECO:0000256" key="5">
    <source>
        <dbReference type="ARBA" id="ARBA00022643"/>
    </source>
</evidence>
<dbReference type="InterPro" id="IPR051793">
    <property type="entry name" value="NADH:flavin_oxidoreductase"/>
</dbReference>
<evidence type="ECO:0000256" key="8">
    <source>
        <dbReference type="ARBA" id="ARBA00023004"/>
    </source>
</evidence>
<feature type="domain" description="FAD/NAD(P)-binding" evidence="11">
    <location>
        <begin position="388"/>
        <end position="607"/>
    </location>
</feature>
<comment type="cofactor">
    <cofactor evidence="2">
        <name>[4Fe-4S] cluster</name>
        <dbReference type="ChEBI" id="CHEBI:49883"/>
    </cofactor>
</comment>
<organism evidence="12 13">
    <name type="scientific">Candidatus Mediterraneibacter stercoravium</name>
    <dbReference type="NCBI Taxonomy" id="2838685"/>
    <lineage>
        <taxon>Bacteria</taxon>
        <taxon>Bacillati</taxon>
        <taxon>Bacillota</taxon>
        <taxon>Clostridia</taxon>
        <taxon>Lachnospirales</taxon>
        <taxon>Lachnospiraceae</taxon>
        <taxon>Mediterraneibacter</taxon>
    </lineage>
</organism>
<dbReference type="InterPro" id="IPR036188">
    <property type="entry name" value="FAD/NAD-bd_sf"/>
</dbReference>
<evidence type="ECO:0000313" key="12">
    <source>
        <dbReference type="EMBL" id="HIZ73935.1"/>
    </source>
</evidence>
<dbReference type="InterPro" id="IPR023753">
    <property type="entry name" value="FAD/NAD-binding_dom"/>
</dbReference>
<dbReference type="PRINTS" id="PR00469">
    <property type="entry name" value="PNDRDTASEII"/>
</dbReference>
<evidence type="ECO:0000256" key="1">
    <source>
        <dbReference type="ARBA" id="ARBA00001917"/>
    </source>
</evidence>
<comment type="caution">
    <text evidence="12">The sequence shown here is derived from an EMBL/GenBank/DDBJ whole genome shotgun (WGS) entry which is preliminary data.</text>
</comment>
<dbReference type="GO" id="GO:0051536">
    <property type="term" value="F:iron-sulfur cluster binding"/>
    <property type="evidence" value="ECO:0007669"/>
    <property type="project" value="UniProtKB-KW"/>
</dbReference>
<dbReference type="Gene3D" id="3.50.50.60">
    <property type="entry name" value="FAD/NAD(P)-binding domain"/>
    <property type="match status" value="1"/>
</dbReference>
<evidence type="ECO:0000259" key="10">
    <source>
        <dbReference type="Pfam" id="PF00724"/>
    </source>
</evidence>
<reference evidence="12" key="2">
    <citation type="submission" date="2021-04" db="EMBL/GenBank/DDBJ databases">
        <authorList>
            <person name="Gilroy R."/>
        </authorList>
    </citation>
    <scope>NUCLEOTIDE SEQUENCE</scope>
    <source>
        <strain evidence="12">CHK196-3914</strain>
    </source>
</reference>
<gene>
    <name evidence="12" type="ORF">H9723_01640</name>
</gene>
<dbReference type="SUPFAM" id="SSF51395">
    <property type="entry name" value="FMN-linked oxidoreductases"/>
    <property type="match status" value="1"/>
</dbReference>
<dbReference type="GO" id="GO:0046872">
    <property type="term" value="F:metal ion binding"/>
    <property type="evidence" value="ECO:0007669"/>
    <property type="project" value="UniProtKB-KW"/>
</dbReference>
<keyword evidence="8" id="KW-0408">Iron</keyword>
<evidence type="ECO:0000259" key="11">
    <source>
        <dbReference type="Pfam" id="PF07992"/>
    </source>
</evidence>
<dbReference type="SUPFAM" id="SSF51905">
    <property type="entry name" value="FAD/NAD(P)-binding domain"/>
    <property type="match status" value="1"/>
</dbReference>
<keyword evidence="9" id="KW-0411">Iron-sulfur</keyword>
<dbReference type="Pfam" id="PF00724">
    <property type="entry name" value="Oxidored_FMN"/>
    <property type="match status" value="1"/>
</dbReference>
<dbReference type="InterPro" id="IPR001155">
    <property type="entry name" value="OxRdtase_FMN_N"/>
</dbReference>
<evidence type="ECO:0000256" key="6">
    <source>
        <dbReference type="ARBA" id="ARBA00022723"/>
    </source>
</evidence>
<keyword evidence="6" id="KW-0479">Metal-binding</keyword>
<keyword evidence="4" id="KW-0285">Flavoprotein</keyword>
<dbReference type="InterPro" id="IPR013785">
    <property type="entry name" value="Aldolase_TIM"/>
</dbReference>
<dbReference type="EMBL" id="DXAY01000037">
    <property type="protein sequence ID" value="HIZ73935.1"/>
    <property type="molecule type" value="Genomic_DNA"/>
</dbReference>
<dbReference type="AlphaFoldDB" id="A0A9D2G7R5"/>
<comment type="cofactor">
    <cofactor evidence="1">
        <name>FMN</name>
        <dbReference type="ChEBI" id="CHEBI:58210"/>
    </cofactor>
</comment>